<dbReference type="Gene3D" id="3.60.21.70">
    <property type="entry name" value="PhoD-like phosphatase"/>
    <property type="match status" value="1"/>
</dbReference>
<feature type="domain" description="PhoD-like phosphatase metallophosphatase" evidence="2">
    <location>
        <begin position="291"/>
        <end position="569"/>
    </location>
</feature>
<keyword evidence="4" id="KW-1185">Reference proteome</keyword>
<dbReference type="SUPFAM" id="SSF56300">
    <property type="entry name" value="Metallo-dependent phosphatases"/>
    <property type="match status" value="1"/>
</dbReference>
<protein>
    <submittedName>
        <fullName evidence="3">Metallo-dependent phosphatase</fullName>
    </submittedName>
</protein>
<gene>
    <name evidence="3" type="ORF">L873DRAFT_1799971</name>
</gene>
<accession>A0A3N4KDK6</accession>
<organism evidence="3 4">
    <name type="scientific">Choiromyces venosus 120613-1</name>
    <dbReference type="NCBI Taxonomy" id="1336337"/>
    <lineage>
        <taxon>Eukaryota</taxon>
        <taxon>Fungi</taxon>
        <taxon>Dikarya</taxon>
        <taxon>Ascomycota</taxon>
        <taxon>Pezizomycotina</taxon>
        <taxon>Pezizomycetes</taxon>
        <taxon>Pezizales</taxon>
        <taxon>Tuberaceae</taxon>
        <taxon>Choiromyces</taxon>
    </lineage>
</organism>
<dbReference type="AlphaFoldDB" id="A0A3N4KDK6"/>
<proteinExistence type="predicted"/>
<keyword evidence="1" id="KW-1133">Transmembrane helix</keyword>
<dbReference type="OrthoDB" id="2100241at2759"/>
<name>A0A3N4KDK6_9PEZI</name>
<evidence type="ECO:0000259" key="2">
    <source>
        <dbReference type="Pfam" id="PF09423"/>
    </source>
</evidence>
<dbReference type="EMBL" id="ML120360">
    <property type="protein sequence ID" value="RPB03975.1"/>
    <property type="molecule type" value="Genomic_DNA"/>
</dbReference>
<dbReference type="InterPro" id="IPR029052">
    <property type="entry name" value="Metallo-depent_PP-like"/>
</dbReference>
<dbReference type="Proteomes" id="UP000276215">
    <property type="component" value="Unassembled WGS sequence"/>
</dbReference>
<dbReference type="InterPro" id="IPR038607">
    <property type="entry name" value="PhoD-like_sf"/>
</dbReference>
<dbReference type="PANTHER" id="PTHR43606">
    <property type="entry name" value="PHOSPHATASE, PUTATIVE (AFU_ORTHOLOGUE AFUA_6G08710)-RELATED"/>
    <property type="match status" value="1"/>
</dbReference>
<dbReference type="InterPro" id="IPR052900">
    <property type="entry name" value="Phospholipid_Metab_Enz"/>
</dbReference>
<dbReference type="CDD" id="cd07389">
    <property type="entry name" value="MPP_PhoD"/>
    <property type="match status" value="1"/>
</dbReference>
<feature type="transmembrane region" description="Helical" evidence="1">
    <location>
        <begin position="33"/>
        <end position="55"/>
    </location>
</feature>
<dbReference type="PANTHER" id="PTHR43606:SF2">
    <property type="entry name" value="ALKALINE PHOSPHATASE FAMILY PROTEIN (AFU_ORTHOLOGUE AFUA_5G03860)"/>
    <property type="match status" value="1"/>
</dbReference>
<feature type="transmembrane region" description="Helical" evidence="1">
    <location>
        <begin position="6"/>
        <end position="26"/>
    </location>
</feature>
<evidence type="ECO:0000256" key="1">
    <source>
        <dbReference type="SAM" id="Phobius"/>
    </source>
</evidence>
<keyword evidence="1" id="KW-0812">Transmembrane</keyword>
<keyword evidence="1" id="KW-0472">Membrane</keyword>
<evidence type="ECO:0000313" key="3">
    <source>
        <dbReference type="EMBL" id="RPB03975.1"/>
    </source>
</evidence>
<evidence type="ECO:0000313" key="4">
    <source>
        <dbReference type="Proteomes" id="UP000276215"/>
    </source>
</evidence>
<sequence>MDSAPVLTALCALCSSIIRVGSYVFLRWVPGRVFPTTIFTAYGIYASLFAILYLAKPAYEVIASSSEINILQPADEDDETALKQTTTTNGEANGKTKLSPGKPTAIEATETTVYRKRQPHPLKHLLLGTPSVSRKLSLATFAINTLLAAATWDLTFRTMYFYPSKDLSFARIGHVGPDSAKLLVREPDSTRYPLSVWYSHDEIPMIDSHLVDTIPAPSEETDFTKTLTLHHLTPETKYRWYTSSNHSGTFTTAPGKNEAPKGGKFTFFTTSCIKAGFPYVVTRHPLAVKGFRDLSAWVERLEARFMLFLGDFIYIDVPRRPGFDKESYRQQYRQIYASPDWPSVGANLPWIHVIDDHEIANDWSSNTTGVYDAAIDPYNIYQHSANPPPVRPAGDPYYTFDYGLAASFFMLDTRTYRSPVHLPDGPEKTMLGARQKADLLHWLSQGTSWKIIASSVPFTKNWRVNGQDTWGGYLHERQELLEQMWKIGGGRVVIVSGDRHEFAATAFPPPPDSGYSVANTVHEFSCSPLNQFYVPIRTYNQLDNEDLLIKYVPDGNRKFGAITVDTTNEEQVVLKYRLVVDGSERWSWVLTAPRVVGERLRKEKESGKHWS</sequence>
<dbReference type="STRING" id="1336337.A0A3N4KDK6"/>
<dbReference type="InterPro" id="IPR018946">
    <property type="entry name" value="PhoD-like_MPP"/>
</dbReference>
<dbReference type="Pfam" id="PF09423">
    <property type="entry name" value="PhoD"/>
    <property type="match status" value="1"/>
</dbReference>
<reference evidence="3 4" key="1">
    <citation type="journal article" date="2018" name="Nat. Ecol. Evol.">
        <title>Pezizomycetes genomes reveal the molecular basis of ectomycorrhizal truffle lifestyle.</title>
        <authorList>
            <person name="Murat C."/>
            <person name="Payen T."/>
            <person name="Noel B."/>
            <person name="Kuo A."/>
            <person name="Morin E."/>
            <person name="Chen J."/>
            <person name="Kohler A."/>
            <person name="Krizsan K."/>
            <person name="Balestrini R."/>
            <person name="Da Silva C."/>
            <person name="Montanini B."/>
            <person name="Hainaut M."/>
            <person name="Levati E."/>
            <person name="Barry K.W."/>
            <person name="Belfiori B."/>
            <person name="Cichocki N."/>
            <person name="Clum A."/>
            <person name="Dockter R.B."/>
            <person name="Fauchery L."/>
            <person name="Guy J."/>
            <person name="Iotti M."/>
            <person name="Le Tacon F."/>
            <person name="Lindquist E.A."/>
            <person name="Lipzen A."/>
            <person name="Malagnac F."/>
            <person name="Mello A."/>
            <person name="Molinier V."/>
            <person name="Miyauchi S."/>
            <person name="Poulain J."/>
            <person name="Riccioni C."/>
            <person name="Rubini A."/>
            <person name="Sitrit Y."/>
            <person name="Splivallo R."/>
            <person name="Traeger S."/>
            <person name="Wang M."/>
            <person name="Zifcakova L."/>
            <person name="Wipf D."/>
            <person name="Zambonelli A."/>
            <person name="Paolocci F."/>
            <person name="Nowrousian M."/>
            <person name="Ottonello S."/>
            <person name="Baldrian P."/>
            <person name="Spatafora J.W."/>
            <person name="Henrissat B."/>
            <person name="Nagy L.G."/>
            <person name="Aury J.M."/>
            <person name="Wincker P."/>
            <person name="Grigoriev I.V."/>
            <person name="Bonfante P."/>
            <person name="Martin F.M."/>
        </authorList>
    </citation>
    <scope>NUCLEOTIDE SEQUENCE [LARGE SCALE GENOMIC DNA]</scope>
    <source>
        <strain evidence="3 4">120613-1</strain>
    </source>
</reference>